<sequence>MVDEEEEDLGLNYQDIYIDSSSILLTITLIFRRYKVPFSELANISPNSSSFVLNFIKNVNNFPCVYPKSDELEYQKLMQEWIHSLFDDSNENSGCISDELIKKTSIQACFSIIPNVFQQSLIAYSKGILKYDNLINAFEYFIQPFLMFNLLSIYKCLEKILWLKYENRNVDQLNNDKSLQLIFKISRNLIILNSSMNGNNTVSGESKYLHQLILEISGCSLYRSFAKYKDSKYYIINEDFKELIHFLKKFSKNDKDYISIEHNNYRDNVLPLNLYQQHFNNLYNWCFNPNVLPVYLISREYKKQIGNGRILLFLLNQLCSSALGNMNDSNNSNNNNTSGSNPVTSSGMIVPTSEGSTTWISTQFSSFQQALNNFNNNDQFLLTLEIASLLVVTYYCSNSSKQLWFSELSKLLSLDYQGESNNGIKIKEEPKAKFLSEATIISIDHLSIIGETDDDGCSIFGESSKNLKDIFKDGTFQSTADTDMLQYIIYLKYKTDQKYNQKFENNNGNSDSYINDVNNTKDAVFLEKTILDKFIEKLIEHLSILK</sequence>
<comment type="subunit">
    <text evidence="9">Component of the Mediator complex.</text>
</comment>
<evidence type="ECO:0000313" key="11">
    <source>
        <dbReference type="Proteomes" id="UP000094236"/>
    </source>
</evidence>
<dbReference type="AlphaFoldDB" id="A0A1E4TNV0"/>
<dbReference type="GO" id="GO:0003712">
    <property type="term" value="F:transcription coregulator activity"/>
    <property type="evidence" value="ECO:0007669"/>
    <property type="project" value="InterPro"/>
</dbReference>
<gene>
    <name evidence="9" type="primary">MED5</name>
    <name evidence="10" type="ORF">PACTADRAFT_77764</name>
</gene>
<evidence type="ECO:0000256" key="2">
    <source>
        <dbReference type="ARBA" id="ARBA00008782"/>
    </source>
</evidence>
<protein>
    <recommendedName>
        <fullName evidence="3 9">Mediator of RNA polymerase II transcription subunit 5</fullName>
    </recommendedName>
    <alternativeName>
        <fullName evidence="8 9">Mediator complex subunit 5</fullName>
    </alternativeName>
</protein>
<keyword evidence="5 9" id="KW-0010">Activator</keyword>
<comment type="similarity">
    <text evidence="2 9">Belongs to the Mediator complex subunit 5 family.</text>
</comment>
<name>A0A1E4TNV0_PACTA</name>
<evidence type="ECO:0000256" key="7">
    <source>
        <dbReference type="ARBA" id="ARBA00023242"/>
    </source>
</evidence>
<evidence type="ECO:0000313" key="10">
    <source>
        <dbReference type="EMBL" id="ODV93433.1"/>
    </source>
</evidence>
<dbReference type="PANTHER" id="PTHR35784:SF1">
    <property type="entry name" value="MEDIATOR OF RNA POLYMERASE II TRANSCRIPTION SUBUNIT 5"/>
    <property type="match status" value="1"/>
</dbReference>
<evidence type="ECO:0000256" key="6">
    <source>
        <dbReference type="ARBA" id="ARBA00023163"/>
    </source>
</evidence>
<keyword evidence="6 9" id="KW-0804">Transcription</keyword>
<keyword evidence="11" id="KW-1185">Reference proteome</keyword>
<dbReference type="Pfam" id="PF08689">
    <property type="entry name" value="Med5"/>
    <property type="match status" value="1"/>
</dbReference>
<dbReference type="PANTHER" id="PTHR35784">
    <property type="entry name" value="MEDIATOR OF RNA POLYMERASE II TRANSCRIPTION SUBUNIT 5"/>
    <property type="match status" value="1"/>
</dbReference>
<evidence type="ECO:0000256" key="8">
    <source>
        <dbReference type="ARBA" id="ARBA00031256"/>
    </source>
</evidence>
<accession>A0A1E4TNV0</accession>
<evidence type="ECO:0000256" key="1">
    <source>
        <dbReference type="ARBA" id="ARBA00004123"/>
    </source>
</evidence>
<keyword evidence="4 9" id="KW-0805">Transcription regulation</keyword>
<reference evidence="11" key="1">
    <citation type="submission" date="2016-05" db="EMBL/GenBank/DDBJ databases">
        <title>Comparative genomics of biotechnologically important yeasts.</title>
        <authorList>
            <consortium name="DOE Joint Genome Institute"/>
            <person name="Riley R."/>
            <person name="Haridas S."/>
            <person name="Wolfe K.H."/>
            <person name="Lopes M.R."/>
            <person name="Hittinger C.T."/>
            <person name="Goker M."/>
            <person name="Salamov A."/>
            <person name="Wisecaver J."/>
            <person name="Long T.M."/>
            <person name="Aerts A.L."/>
            <person name="Barry K."/>
            <person name="Choi C."/>
            <person name="Clum A."/>
            <person name="Coughlan A.Y."/>
            <person name="Deshpande S."/>
            <person name="Douglass A.P."/>
            <person name="Hanson S.J."/>
            <person name="Klenk H.-P."/>
            <person name="Labutti K."/>
            <person name="Lapidus A."/>
            <person name="Lindquist E."/>
            <person name="Lipzen A."/>
            <person name="Meier-Kolthoff J.P."/>
            <person name="Ohm R.A."/>
            <person name="Otillar R.P."/>
            <person name="Pangilinan J."/>
            <person name="Peng Y."/>
            <person name="Rokas A."/>
            <person name="Rosa C.A."/>
            <person name="Scheuner C."/>
            <person name="Sibirny A.A."/>
            <person name="Slot J.C."/>
            <person name="Stielow J.B."/>
            <person name="Sun H."/>
            <person name="Kurtzman C.P."/>
            <person name="Blackwell M."/>
            <person name="Grigoriev I.V."/>
            <person name="Jeffries T.W."/>
        </authorList>
    </citation>
    <scope>NUCLEOTIDE SEQUENCE [LARGE SCALE GENOMIC DNA]</scope>
    <source>
        <strain evidence="11">NRRL Y-2460</strain>
    </source>
</reference>
<evidence type="ECO:0000256" key="9">
    <source>
        <dbReference type="RuleBase" id="RU364142"/>
    </source>
</evidence>
<keyword evidence="7 9" id="KW-0539">Nucleus</keyword>
<comment type="function">
    <text evidence="9">Component of the Mediator complex, a coactivator involved in the regulated transcription of nearly all RNA polymerase II-dependent genes. Mediator functions as a bridge to convey information from gene-specific regulatory proteins to the basal RNA polymerase II transcription machinery. Mediator is recruited to promoters by direct interactions with regulatory proteins and serves as a scaffold for the assembly of a functional preinitiation complex with RNA polymerase II and the general transcription factors.</text>
</comment>
<dbReference type="STRING" id="669874.A0A1E4TNV0"/>
<evidence type="ECO:0000256" key="3">
    <source>
        <dbReference type="ARBA" id="ARBA00020628"/>
    </source>
</evidence>
<evidence type="ECO:0000256" key="5">
    <source>
        <dbReference type="ARBA" id="ARBA00023159"/>
    </source>
</evidence>
<dbReference type="GO" id="GO:0006357">
    <property type="term" value="P:regulation of transcription by RNA polymerase II"/>
    <property type="evidence" value="ECO:0007669"/>
    <property type="project" value="InterPro"/>
</dbReference>
<proteinExistence type="inferred from homology"/>
<dbReference type="InterPro" id="IPR014801">
    <property type="entry name" value="Mediator_Med5_fun"/>
</dbReference>
<organism evidence="10 11">
    <name type="scientific">Pachysolen tannophilus NRRL Y-2460</name>
    <dbReference type="NCBI Taxonomy" id="669874"/>
    <lineage>
        <taxon>Eukaryota</taxon>
        <taxon>Fungi</taxon>
        <taxon>Dikarya</taxon>
        <taxon>Ascomycota</taxon>
        <taxon>Saccharomycotina</taxon>
        <taxon>Pichiomycetes</taxon>
        <taxon>Pachysolenaceae</taxon>
        <taxon>Pachysolen</taxon>
    </lineage>
</organism>
<dbReference type="EMBL" id="KV454018">
    <property type="protein sequence ID" value="ODV93433.1"/>
    <property type="molecule type" value="Genomic_DNA"/>
</dbReference>
<dbReference type="GO" id="GO:0016592">
    <property type="term" value="C:mediator complex"/>
    <property type="evidence" value="ECO:0007669"/>
    <property type="project" value="InterPro"/>
</dbReference>
<dbReference type="Proteomes" id="UP000094236">
    <property type="component" value="Unassembled WGS sequence"/>
</dbReference>
<comment type="subcellular location">
    <subcellularLocation>
        <location evidence="1 9">Nucleus</location>
    </subcellularLocation>
</comment>
<dbReference type="OrthoDB" id="5322661at2759"/>
<evidence type="ECO:0000256" key="4">
    <source>
        <dbReference type="ARBA" id="ARBA00023015"/>
    </source>
</evidence>